<dbReference type="PATRIC" id="fig|442.6.peg.1469"/>
<sequence>MSPRDETSVQVTVQTSRPPKIVTGCGSGVALPTVVRVKGETMIFVIVVDRKWFTKILRKTKKTLQAVATALKSLSE</sequence>
<dbReference type="Proteomes" id="UP000075573">
    <property type="component" value="Unassembled WGS sequence"/>
</dbReference>
<accession>A0A149R1R8</accession>
<protein>
    <submittedName>
        <fullName evidence="1">Uncharacterized protein</fullName>
    </submittedName>
</protein>
<gene>
    <name evidence="1" type="ORF">AD929_00725</name>
</gene>
<dbReference type="AlphaFoldDB" id="A0A149R1R8"/>
<comment type="caution">
    <text evidence="1">The sequence shown here is derived from an EMBL/GenBank/DDBJ whole genome shotgun (WGS) entry which is preliminary data.</text>
</comment>
<organism evidence="1 2">
    <name type="scientific">Gluconobacter potus</name>
    <dbReference type="NCBI Taxonomy" id="2724927"/>
    <lineage>
        <taxon>Bacteria</taxon>
        <taxon>Pseudomonadati</taxon>
        <taxon>Pseudomonadota</taxon>
        <taxon>Alphaproteobacteria</taxon>
        <taxon>Acetobacterales</taxon>
        <taxon>Acetobacteraceae</taxon>
        <taxon>Gluconobacter</taxon>
    </lineage>
</organism>
<proteinExistence type="predicted"/>
<dbReference type="EMBL" id="LHZB01000058">
    <property type="protein sequence ID" value="KXV03503.1"/>
    <property type="molecule type" value="Genomic_DNA"/>
</dbReference>
<name>A0A149R1R8_9PROT</name>
<evidence type="ECO:0000313" key="2">
    <source>
        <dbReference type="Proteomes" id="UP000075573"/>
    </source>
</evidence>
<evidence type="ECO:0000313" key="1">
    <source>
        <dbReference type="EMBL" id="KXV03503.1"/>
    </source>
</evidence>
<reference evidence="1 2" key="1">
    <citation type="submission" date="2015-06" db="EMBL/GenBank/DDBJ databases">
        <title>Improved classification and identification of acetic acid bacteria using matrix-assisted laser desorption/ionization time-of-flight mass spectrometry; Gluconobacter nephelii and Gluconobacter uchimurae are later heterotypic synonyms of Gluconobacter japonicus and Gluconobacter oxydans, respectively.</title>
        <authorList>
            <person name="Li L."/>
            <person name="Cleenwerck I."/>
            <person name="De Vuyst L."/>
            <person name="Vandamme P."/>
        </authorList>
    </citation>
    <scope>NUCLEOTIDE SEQUENCE [LARGE SCALE GENOMIC DNA]</scope>
    <source>
        <strain evidence="1 2">LMG 1764</strain>
    </source>
</reference>